<evidence type="ECO:0000313" key="1">
    <source>
        <dbReference type="EMBL" id="MBP1896835.1"/>
    </source>
</evidence>
<evidence type="ECO:0000313" key="2">
    <source>
        <dbReference type="Proteomes" id="UP000706926"/>
    </source>
</evidence>
<organism evidence="1 2">
    <name type="scientific">Paenibacillus lactis</name>
    <dbReference type="NCBI Taxonomy" id="228574"/>
    <lineage>
        <taxon>Bacteria</taxon>
        <taxon>Bacillati</taxon>
        <taxon>Bacillota</taxon>
        <taxon>Bacilli</taxon>
        <taxon>Bacillales</taxon>
        <taxon>Paenibacillaceae</taxon>
        <taxon>Paenibacillus</taxon>
    </lineage>
</organism>
<keyword evidence="2" id="KW-1185">Reference proteome</keyword>
<sequence length="40" mass="4706">MLTNKKSEKGIEEKFDNTEKVMTIGEIFYWITRSVAKLLN</sequence>
<dbReference type="EMBL" id="JAGGKI010000031">
    <property type="protein sequence ID" value="MBP1896835.1"/>
    <property type="molecule type" value="Genomic_DNA"/>
</dbReference>
<reference evidence="1 2" key="1">
    <citation type="submission" date="2021-03" db="EMBL/GenBank/DDBJ databases">
        <title>Genomic Encyclopedia of Type Strains, Phase IV (KMG-IV): sequencing the most valuable type-strain genomes for metagenomic binning, comparative biology and taxonomic classification.</title>
        <authorList>
            <person name="Goeker M."/>
        </authorList>
    </citation>
    <scope>NUCLEOTIDE SEQUENCE [LARGE SCALE GENOMIC DNA]</scope>
    <source>
        <strain evidence="1 2">DSM 15596</strain>
    </source>
</reference>
<dbReference type="Proteomes" id="UP000706926">
    <property type="component" value="Unassembled WGS sequence"/>
</dbReference>
<name>A0ABS4FKP2_9BACL</name>
<comment type="caution">
    <text evidence="1">The sequence shown here is derived from an EMBL/GenBank/DDBJ whole genome shotgun (WGS) entry which is preliminary data.</text>
</comment>
<accession>A0ABS4FKP2</accession>
<gene>
    <name evidence="1" type="ORF">J2Z18_005976</name>
</gene>
<proteinExistence type="predicted"/>
<protein>
    <submittedName>
        <fullName evidence="1">Uncharacterized protein</fullName>
    </submittedName>
</protein>